<dbReference type="InterPro" id="IPR029052">
    <property type="entry name" value="Metallo-depent_PP-like"/>
</dbReference>
<keyword evidence="1" id="KW-1133">Transmembrane helix</keyword>
<feature type="transmembrane region" description="Helical" evidence="1">
    <location>
        <begin position="6"/>
        <end position="35"/>
    </location>
</feature>
<dbReference type="OMA" id="NSTHIVM"/>
<feature type="domain" description="Calcineurin-like phosphoesterase" evidence="2">
    <location>
        <begin position="61"/>
        <end position="230"/>
    </location>
</feature>
<dbReference type="GeneID" id="14886362"/>
<evidence type="ECO:0000313" key="3">
    <source>
        <dbReference type="EMBL" id="ELP87244.1"/>
    </source>
</evidence>
<evidence type="ECO:0000256" key="1">
    <source>
        <dbReference type="SAM" id="Phobius"/>
    </source>
</evidence>
<dbReference type="KEGG" id="eiv:EIN_094710"/>
<organism evidence="3 4">
    <name type="scientific">Entamoeba invadens IP1</name>
    <dbReference type="NCBI Taxonomy" id="370355"/>
    <lineage>
        <taxon>Eukaryota</taxon>
        <taxon>Amoebozoa</taxon>
        <taxon>Evosea</taxon>
        <taxon>Archamoebae</taxon>
        <taxon>Mastigamoebida</taxon>
        <taxon>Entamoebidae</taxon>
        <taxon>Entamoeba</taxon>
    </lineage>
</organism>
<sequence>MLPMGLIFLILTFVIYIITGNVFIFLLFLFISFLYTHTAQFHTIKETHHTIRLPDITKEHKIALVSDLHFDENKISYHPKLIQEVVESLMTSNPDIILFLGDFIQKDQKYALQFKWAFTSITSKIRCIAVLGNHDILDGNPPLYLENILKSMNVELLVDKLTKIDDLNVYGIHYYTSKHNLKFPKELSCEDNVLLLSHTPSVLCDNVFLKSSSNHETPKIVGVFCGHTHAGQVALPFVGCPLVLFPEWSVKWWRRMYLRLLDLKRWKYITGIHYIPFPLVITSGVGSHYGFRFNCPPDVVFLHIKPINSM</sequence>
<dbReference type="GO" id="GO:0016787">
    <property type="term" value="F:hydrolase activity"/>
    <property type="evidence" value="ECO:0007669"/>
    <property type="project" value="InterPro"/>
</dbReference>
<dbReference type="Pfam" id="PF00149">
    <property type="entry name" value="Metallophos"/>
    <property type="match status" value="1"/>
</dbReference>
<protein>
    <recommendedName>
        <fullName evidence="2">Calcineurin-like phosphoesterase domain-containing protein</fullName>
    </recommendedName>
</protein>
<proteinExistence type="predicted"/>
<dbReference type="RefSeq" id="XP_004254015.1">
    <property type="nucleotide sequence ID" value="XM_004253967.1"/>
</dbReference>
<dbReference type="PANTHER" id="PTHR31302:SF0">
    <property type="entry name" value="TRANSMEMBRANE PROTEIN WITH METALLOPHOSPHOESTERASE DOMAIN"/>
    <property type="match status" value="1"/>
</dbReference>
<dbReference type="EMBL" id="KB206860">
    <property type="protein sequence ID" value="ELP87244.1"/>
    <property type="molecule type" value="Genomic_DNA"/>
</dbReference>
<dbReference type="Gene3D" id="3.60.21.10">
    <property type="match status" value="1"/>
</dbReference>
<keyword evidence="1" id="KW-0812">Transmembrane</keyword>
<keyword evidence="4" id="KW-1185">Reference proteome</keyword>
<dbReference type="InterPro" id="IPR004843">
    <property type="entry name" value="Calcineurin-like_PHP"/>
</dbReference>
<dbReference type="OrthoDB" id="783096at2759"/>
<gene>
    <name evidence="3" type="ORF">EIN_094710</name>
</gene>
<name>A0A0A1U040_ENTIV</name>
<keyword evidence="1" id="KW-0472">Membrane</keyword>
<dbReference type="AlphaFoldDB" id="A0A0A1U040"/>
<dbReference type="InterPro" id="IPR051158">
    <property type="entry name" value="Metallophosphoesterase_sf"/>
</dbReference>
<dbReference type="PANTHER" id="PTHR31302">
    <property type="entry name" value="TRANSMEMBRANE PROTEIN WITH METALLOPHOSPHOESTERASE DOMAIN-RELATED"/>
    <property type="match status" value="1"/>
</dbReference>
<evidence type="ECO:0000259" key="2">
    <source>
        <dbReference type="Pfam" id="PF00149"/>
    </source>
</evidence>
<reference evidence="3 4" key="1">
    <citation type="submission" date="2012-10" db="EMBL/GenBank/DDBJ databases">
        <authorList>
            <person name="Zafar N."/>
            <person name="Inman J."/>
            <person name="Hall N."/>
            <person name="Lorenzi H."/>
            <person name="Caler E."/>
        </authorList>
    </citation>
    <scope>NUCLEOTIDE SEQUENCE [LARGE SCALE GENOMIC DNA]</scope>
    <source>
        <strain evidence="3 4">IP1</strain>
    </source>
</reference>
<evidence type="ECO:0000313" key="4">
    <source>
        <dbReference type="Proteomes" id="UP000014680"/>
    </source>
</evidence>
<accession>A0A0A1U040</accession>
<dbReference type="VEuPathDB" id="AmoebaDB:EIN_094710"/>
<dbReference type="SUPFAM" id="SSF56300">
    <property type="entry name" value="Metallo-dependent phosphatases"/>
    <property type="match status" value="1"/>
</dbReference>
<dbReference type="Proteomes" id="UP000014680">
    <property type="component" value="Unassembled WGS sequence"/>
</dbReference>